<evidence type="ECO:0000313" key="7">
    <source>
        <dbReference type="Proteomes" id="UP001319827"/>
    </source>
</evidence>
<dbReference type="InterPro" id="IPR036388">
    <property type="entry name" value="WH-like_DNA-bd_sf"/>
</dbReference>
<keyword evidence="3" id="KW-0238">DNA-binding</keyword>
<dbReference type="InterPro" id="IPR036390">
    <property type="entry name" value="WH_DNA-bd_sf"/>
</dbReference>
<reference evidence="6 7" key="2">
    <citation type="journal article" date="2021" name="Int. J. Syst. Evol. Microbiol.">
        <title>Isolation and Polyphasic Characterization of Desulfuromonas versatilis sp. Nov., an Electrogenic Bacteria Capable of Versatile Metabolism Isolated from a Graphene Oxide-Reducing Enrichment Culture.</title>
        <authorList>
            <person name="Xie L."/>
            <person name="Yoshida N."/>
            <person name="Ishii S."/>
            <person name="Meng L."/>
        </authorList>
    </citation>
    <scope>NUCLEOTIDE SEQUENCE [LARGE SCALE GENOMIC DNA]</scope>
    <source>
        <strain evidence="6 7">NIT-T3</strain>
    </source>
</reference>
<dbReference type="Pfam" id="PF00126">
    <property type="entry name" value="HTH_1"/>
    <property type="match status" value="1"/>
</dbReference>
<reference evidence="6 7" key="1">
    <citation type="journal article" date="2016" name="C (Basel)">
        <title>Selective Growth of and Electricity Production by Marine Exoelectrogenic Bacteria in Self-Aggregated Hydrogel of Microbially Reduced Graphene Oxide.</title>
        <authorList>
            <person name="Yoshida N."/>
            <person name="Goto Y."/>
            <person name="Miyata Y."/>
        </authorList>
    </citation>
    <scope>NUCLEOTIDE SEQUENCE [LARGE SCALE GENOMIC DNA]</scope>
    <source>
        <strain evidence="6 7">NIT-T3</strain>
    </source>
</reference>
<dbReference type="RefSeq" id="WP_221251805.1">
    <property type="nucleotide sequence ID" value="NZ_AP024355.1"/>
</dbReference>
<dbReference type="Gene3D" id="3.40.190.290">
    <property type="match status" value="1"/>
</dbReference>
<dbReference type="PANTHER" id="PTHR30537:SF68">
    <property type="entry name" value="TRANSCRIPTIONAL REGULATOR-RELATED"/>
    <property type="match status" value="1"/>
</dbReference>
<evidence type="ECO:0000313" key="6">
    <source>
        <dbReference type="EMBL" id="BCR04351.1"/>
    </source>
</evidence>
<dbReference type="InterPro" id="IPR058163">
    <property type="entry name" value="LysR-type_TF_proteobact-type"/>
</dbReference>
<organism evidence="6 7">
    <name type="scientific">Desulfuromonas versatilis</name>
    <dbReference type="NCBI Taxonomy" id="2802975"/>
    <lineage>
        <taxon>Bacteria</taxon>
        <taxon>Pseudomonadati</taxon>
        <taxon>Thermodesulfobacteriota</taxon>
        <taxon>Desulfuromonadia</taxon>
        <taxon>Desulfuromonadales</taxon>
        <taxon>Desulfuromonadaceae</taxon>
        <taxon>Desulfuromonas</taxon>
    </lineage>
</organism>
<gene>
    <name evidence="6" type="ORF">DESUT3_14200</name>
</gene>
<dbReference type="InterPro" id="IPR005119">
    <property type="entry name" value="LysR_subst-bd"/>
</dbReference>
<comment type="similarity">
    <text evidence="1">Belongs to the LysR transcriptional regulatory family.</text>
</comment>
<dbReference type="InterPro" id="IPR000847">
    <property type="entry name" value="LysR_HTH_N"/>
</dbReference>
<evidence type="ECO:0000259" key="5">
    <source>
        <dbReference type="PROSITE" id="PS50931"/>
    </source>
</evidence>
<dbReference type="SUPFAM" id="SSF46785">
    <property type="entry name" value="Winged helix' DNA-binding domain"/>
    <property type="match status" value="1"/>
</dbReference>
<dbReference type="SUPFAM" id="SSF53850">
    <property type="entry name" value="Periplasmic binding protein-like II"/>
    <property type="match status" value="1"/>
</dbReference>
<dbReference type="CDD" id="cd08422">
    <property type="entry name" value="PBP2_CrgA_like"/>
    <property type="match status" value="1"/>
</dbReference>
<proteinExistence type="inferred from homology"/>
<evidence type="ECO:0000256" key="1">
    <source>
        <dbReference type="ARBA" id="ARBA00009437"/>
    </source>
</evidence>
<dbReference type="PROSITE" id="PS50931">
    <property type="entry name" value="HTH_LYSR"/>
    <property type="match status" value="1"/>
</dbReference>
<name>A0ABN6DW55_9BACT</name>
<evidence type="ECO:0000256" key="2">
    <source>
        <dbReference type="ARBA" id="ARBA00023015"/>
    </source>
</evidence>
<feature type="domain" description="HTH lysR-type" evidence="5">
    <location>
        <begin position="2"/>
        <end position="59"/>
    </location>
</feature>
<dbReference type="Proteomes" id="UP001319827">
    <property type="component" value="Chromosome"/>
</dbReference>
<keyword evidence="4" id="KW-0804">Transcription</keyword>
<keyword evidence="2" id="KW-0805">Transcription regulation</keyword>
<evidence type="ECO:0000256" key="4">
    <source>
        <dbReference type="ARBA" id="ARBA00023163"/>
    </source>
</evidence>
<dbReference type="PANTHER" id="PTHR30537">
    <property type="entry name" value="HTH-TYPE TRANSCRIPTIONAL REGULATOR"/>
    <property type="match status" value="1"/>
</dbReference>
<keyword evidence="7" id="KW-1185">Reference proteome</keyword>
<evidence type="ECO:0000256" key="3">
    <source>
        <dbReference type="ARBA" id="ARBA00023125"/>
    </source>
</evidence>
<dbReference type="Gene3D" id="1.10.10.10">
    <property type="entry name" value="Winged helix-like DNA-binding domain superfamily/Winged helix DNA-binding domain"/>
    <property type="match status" value="1"/>
</dbReference>
<dbReference type="Pfam" id="PF03466">
    <property type="entry name" value="LysR_substrate"/>
    <property type="match status" value="1"/>
</dbReference>
<protein>
    <submittedName>
        <fullName evidence="6">Transcriptional regulator</fullName>
    </submittedName>
</protein>
<dbReference type="EMBL" id="AP024355">
    <property type="protein sequence ID" value="BCR04351.1"/>
    <property type="molecule type" value="Genomic_DNA"/>
</dbReference>
<sequence length="300" mass="32151">MFNLNDMAIFTRVVEAGSFTAAGKLLGLPKSTVSRKIALLEETLGVRLLERTTRALKLTEIGTGYFEQCARIVGAAEEANLAVSQMQATPKGKLRITAPTEFGSLYLGEAVAGYLQQYPQVQIEVELTNRVVDLIDEGFDLAIRAGALPDSSLIARKLAGEGVFICASPAYLEKHGRPLSPEDLASHQVILSPATPHGKVKLISDQGESAAAGIRGSLQVNSLAMARDAAVAGLGLVALPEMICWEDLRSGRLSVALEGWKLPGTGIYAVYPSPRHLSIKVKTFIDFLQQSLTPPPWKSA</sequence>
<accession>A0ABN6DW55</accession>